<gene>
    <name evidence="1" type="ORF">LPJ66_007076</name>
</gene>
<name>A0ACC1IDL5_9FUNG</name>
<dbReference type="EMBL" id="JANBPG010001209">
    <property type="protein sequence ID" value="KAJ1891159.1"/>
    <property type="molecule type" value="Genomic_DNA"/>
</dbReference>
<proteinExistence type="predicted"/>
<accession>A0ACC1IDL5</accession>
<evidence type="ECO:0000313" key="1">
    <source>
        <dbReference type="EMBL" id="KAJ1891159.1"/>
    </source>
</evidence>
<dbReference type="Proteomes" id="UP001150581">
    <property type="component" value="Unassembled WGS sequence"/>
</dbReference>
<protein>
    <submittedName>
        <fullName evidence="1">Uncharacterized protein</fullName>
    </submittedName>
</protein>
<evidence type="ECO:0000313" key="2">
    <source>
        <dbReference type="Proteomes" id="UP001150581"/>
    </source>
</evidence>
<sequence>MVAPAAITTETLKDVSAHMQRRQMLCITYQAPSEAEAALIDTQAAQLSAENKLLDSQTFEIAATHAAAEPTLRCVFEVPAAFPVEPLTCPEMPRVNVQALHRFFEGTFSFIFNPCTRSEMSRQSASLSPRL</sequence>
<comment type="caution">
    <text evidence="1">The sequence shown here is derived from an EMBL/GenBank/DDBJ whole genome shotgun (WGS) entry which is preliminary data.</text>
</comment>
<organism evidence="1 2">
    <name type="scientific">Kickxella alabastrina</name>
    <dbReference type="NCBI Taxonomy" id="61397"/>
    <lineage>
        <taxon>Eukaryota</taxon>
        <taxon>Fungi</taxon>
        <taxon>Fungi incertae sedis</taxon>
        <taxon>Zoopagomycota</taxon>
        <taxon>Kickxellomycotina</taxon>
        <taxon>Kickxellomycetes</taxon>
        <taxon>Kickxellales</taxon>
        <taxon>Kickxellaceae</taxon>
        <taxon>Kickxella</taxon>
    </lineage>
</organism>
<keyword evidence="2" id="KW-1185">Reference proteome</keyword>
<reference evidence="1" key="1">
    <citation type="submission" date="2022-07" db="EMBL/GenBank/DDBJ databases">
        <title>Phylogenomic reconstructions and comparative analyses of Kickxellomycotina fungi.</title>
        <authorList>
            <person name="Reynolds N.K."/>
            <person name="Stajich J.E."/>
            <person name="Barry K."/>
            <person name="Grigoriev I.V."/>
            <person name="Crous P."/>
            <person name="Smith M.E."/>
        </authorList>
    </citation>
    <scope>NUCLEOTIDE SEQUENCE</scope>
    <source>
        <strain evidence="1">Benny 63K</strain>
    </source>
</reference>